<keyword evidence="9" id="KW-1185">Reference proteome</keyword>
<dbReference type="CDD" id="cd00130">
    <property type="entry name" value="PAS"/>
    <property type="match status" value="1"/>
</dbReference>
<dbReference type="eggNOG" id="COG2204">
    <property type="taxonomic scope" value="Bacteria"/>
</dbReference>
<dbReference type="InterPro" id="IPR036097">
    <property type="entry name" value="HisK_dim/P_sf"/>
</dbReference>
<dbReference type="InterPro" id="IPR000014">
    <property type="entry name" value="PAS"/>
</dbReference>
<dbReference type="RefSeq" id="WP_015905043.1">
    <property type="nucleotide sequence ID" value="NC_012108.1"/>
</dbReference>
<evidence type="ECO:0000259" key="5">
    <source>
        <dbReference type="PROSITE" id="PS50109"/>
    </source>
</evidence>
<feature type="domain" description="Response regulatory" evidence="6">
    <location>
        <begin position="545"/>
        <end position="661"/>
    </location>
</feature>
<dbReference type="STRING" id="177437.HRM2_32000"/>
<dbReference type="Pfam" id="PF00512">
    <property type="entry name" value="HisKA"/>
    <property type="match status" value="1"/>
</dbReference>
<keyword evidence="3 4" id="KW-0597">Phosphoprotein</keyword>
<dbReference type="EMBL" id="CP001087">
    <property type="protein sequence ID" value="ACN16281.1"/>
    <property type="molecule type" value="Genomic_DNA"/>
</dbReference>
<gene>
    <name evidence="8" type="ordered locus">HRM2_32000</name>
</gene>
<dbReference type="Proteomes" id="UP000000442">
    <property type="component" value="Chromosome"/>
</dbReference>
<dbReference type="Gene3D" id="3.30.565.10">
    <property type="entry name" value="Histidine kinase-like ATPase, C-terminal domain"/>
    <property type="match status" value="1"/>
</dbReference>
<dbReference type="HOGENOM" id="CLU_000445_114_51_7"/>
<dbReference type="InterPro" id="IPR005467">
    <property type="entry name" value="His_kinase_dom"/>
</dbReference>
<dbReference type="SUPFAM" id="SSF55785">
    <property type="entry name" value="PYP-like sensor domain (PAS domain)"/>
    <property type="match status" value="1"/>
</dbReference>
<dbReference type="InterPro" id="IPR003594">
    <property type="entry name" value="HATPase_dom"/>
</dbReference>
<evidence type="ECO:0000256" key="4">
    <source>
        <dbReference type="PROSITE-ProRule" id="PRU00169"/>
    </source>
</evidence>
<feature type="modified residue" description="4-aspartylphosphate" evidence="4">
    <location>
        <position position="57"/>
    </location>
</feature>
<dbReference type="Pfam" id="PF13188">
    <property type="entry name" value="PAS_8"/>
    <property type="match status" value="1"/>
</dbReference>
<feature type="modified residue" description="4-aspartylphosphate" evidence="4">
    <location>
        <position position="596"/>
    </location>
</feature>
<feature type="domain" description="PAS" evidence="7">
    <location>
        <begin position="153"/>
        <end position="226"/>
    </location>
</feature>
<organism evidence="8 9">
    <name type="scientific">Desulforapulum autotrophicum (strain ATCC 43914 / DSM 3382 / VKM B-1955 / HRM2)</name>
    <name type="common">Desulfobacterium autotrophicum</name>
    <dbReference type="NCBI Taxonomy" id="177437"/>
    <lineage>
        <taxon>Bacteria</taxon>
        <taxon>Pseudomonadati</taxon>
        <taxon>Thermodesulfobacteriota</taxon>
        <taxon>Desulfobacteria</taxon>
        <taxon>Desulfobacterales</taxon>
        <taxon>Desulfobacteraceae</taxon>
        <taxon>Desulforapulum</taxon>
    </lineage>
</organism>
<feature type="domain" description="Response regulatory" evidence="6">
    <location>
        <begin position="8"/>
        <end position="122"/>
    </location>
</feature>
<dbReference type="eggNOG" id="COG4191">
    <property type="taxonomic scope" value="Bacteria"/>
</dbReference>
<dbReference type="PROSITE" id="PS50109">
    <property type="entry name" value="HIS_KIN"/>
    <property type="match status" value="1"/>
</dbReference>
<dbReference type="NCBIfam" id="TIGR00229">
    <property type="entry name" value="sensory_box"/>
    <property type="match status" value="1"/>
</dbReference>
<comment type="catalytic activity">
    <reaction evidence="1">
        <text>ATP + protein L-histidine = ADP + protein N-phospho-L-histidine.</text>
        <dbReference type="EC" id="2.7.13.3"/>
    </reaction>
</comment>
<dbReference type="SMART" id="SM00448">
    <property type="entry name" value="REC"/>
    <property type="match status" value="2"/>
</dbReference>
<proteinExistence type="predicted"/>
<evidence type="ECO:0000256" key="2">
    <source>
        <dbReference type="ARBA" id="ARBA00012438"/>
    </source>
</evidence>
<reference evidence="8 9" key="1">
    <citation type="journal article" date="2009" name="Environ. Microbiol.">
        <title>Genome sequence of Desulfobacterium autotrophicum HRM2, a marine sulfate reducer oxidizing organic carbon completely to carbon dioxide.</title>
        <authorList>
            <person name="Strittmatter A.W."/>
            <person name="Liesegang H."/>
            <person name="Rabus R."/>
            <person name="Decker I."/>
            <person name="Amann J."/>
            <person name="Andres S."/>
            <person name="Henne A."/>
            <person name="Fricke W.F."/>
            <person name="Martinez-Arias R."/>
            <person name="Bartels D."/>
            <person name="Goesmann A."/>
            <person name="Krause L."/>
            <person name="Puehler A."/>
            <person name="Klenk H.P."/>
            <person name="Richter M."/>
            <person name="Schuler M."/>
            <person name="Gloeckner F.O."/>
            <person name="Meyerdierks A."/>
            <person name="Gottschalk G."/>
            <person name="Amann R."/>
        </authorList>
    </citation>
    <scope>NUCLEOTIDE SEQUENCE [LARGE SCALE GENOMIC DNA]</scope>
    <source>
        <strain evidence="9">ATCC 43914 / DSM 3382 / HRM2</strain>
    </source>
</reference>
<dbReference type="PANTHER" id="PTHR43065">
    <property type="entry name" value="SENSOR HISTIDINE KINASE"/>
    <property type="match status" value="1"/>
</dbReference>
<dbReference type="Pfam" id="PF02518">
    <property type="entry name" value="HATPase_c"/>
    <property type="match status" value="1"/>
</dbReference>
<dbReference type="InterPro" id="IPR011006">
    <property type="entry name" value="CheY-like_superfamily"/>
</dbReference>
<dbReference type="GO" id="GO:0000155">
    <property type="term" value="F:phosphorelay sensor kinase activity"/>
    <property type="evidence" value="ECO:0007669"/>
    <property type="project" value="InterPro"/>
</dbReference>
<dbReference type="CDD" id="cd00082">
    <property type="entry name" value="HisKA"/>
    <property type="match status" value="1"/>
</dbReference>
<protein>
    <recommendedName>
        <fullName evidence="2">histidine kinase</fullName>
        <ecNumber evidence="2">2.7.13.3</ecNumber>
    </recommendedName>
</protein>
<sequence length="667" mass="74775">MKVKTTIRILTIDDEAFIRTSIRNYLEDCEFEVIEAENGRIGIDKFEREKPDLVLLDLRMPEMDGLQLLEILKRLSPDTPLIVISGTGNISAVVEALHLGAWDYILKPIQDMSVLLHSVTKCLKESQLKRENKAYQEHLERLVRDRTQSLAASEQLYRAVFECTGAATAILEKDMTLSMVNTGFEQLSGLKRHEIIDKKKWLDFVAPPDLKRMMTYHENRRTVDMAESVPEQYEFLFLTANKEECSVLVHVGMIQGTDRSIASLLDITKRKEVEQRGKSLENQLRKAQKMEAIGTLSGGIAHDLNNILSPVLGYADMLMNDAKPGGITFARSEKIHRAALRAADLVNQILTFTRRKEEKKRPVKIHPIAMEVLRLLKGSIPSTIQIIDRIDRKCGRIEADLTQIHQVIMNLCTNAYHAMEDAGGELVVALFEKTLGEKEAMAHQGLTPGRFLCLEVSDTGCGIPESFLERIFEPYYTTKEEGKGTGLGLATVYGIVKSYHGEVLVRSVPGKGSCFTILFPMVEVAAKNEPFERNHPFDAQGKGLGILVVDDDRNIADMYKEGFEALGYDVTVYYSGMEALEFFRNNSEKIDFAITDQTMPHMTGVDLSRGMLCVKPDLPVILCSGYPGEVNEEKATDAGIRRFVMKPVTVGELSRMIQDVLKGEGHG</sequence>
<feature type="domain" description="Histidine kinase" evidence="5">
    <location>
        <begin position="299"/>
        <end position="523"/>
    </location>
</feature>
<dbReference type="InterPro" id="IPR035965">
    <property type="entry name" value="PAS-like_dom_sf"/>
</dbReference>
<dbReference type="Gene3D" id="3.40.50.2300">
    <property type="match status" value="2"/>
</dbReference>
<dbReference type="InterPro" id="IPR001789">
    <property type="entry name" value="Sig_transdc_resp-reg_receiver"/>
</dbReference>
<evidence type="ECO:0000256" key="1">
    <source>
        <dbReference type="ARBA" id="ARBA00000085"/>
    </source>
</evidence>
<dbReference type="Gene3D" id="3.30.450.20">
    <property type="entry name" value="PAS domain"/>
    <property type="match status" value="1"/>
</dbReference>
<evidence type="ECO:0000256" key="3">
    <source>
        <dbReference type="ARBA" id="ARBA00022553"/>
    </source>
</evidence>
<dbReference type="PRINTS" id="PR00344">
    <property type="entry name" value="BCTRLSENSOR"/>
</dbReference>
<dbReference type="SMART" id="SM00387">
    <property type="entry name" value="HATPase_c"/>
    <property type="match status" value="1"/>
</dbReference>
<dbReference type="Gene3D" id="1.20.5.390">
    <property type="entry name" value="L1 transposable element, trimerization domain"/>
    <property type="match status" value="1"/>
</dbReference>
<dbReference type="EC" id="2.7.13.3" evidence="2"/>
<dbReference type="PROSITE" id="PS50112">
    <property type="entry name" value="PAS"/>
    <property type="match status" value="1"/>
</dbReference>
<name>C0QLH7_DESAH</name>
<dbReference type="KEGG" id="dat:HRM2_32000"/>
<dbReference type="SUPFAM" id="SSF55874">
    <property type="entry name" value="ATPase domain of HSP90 chaperone/DNA topoisomerase II/histidine kinase"/>
    <property type="match status" value="1"/>
</dbReference>
<dbReference type="SUPFAM" id="SSF52172">
    <property type="entry name" value="CheY-like"/>
    <property type="match status" value="2"/>
</dbReference>
<dbReference type="CDD" id="cd17555">
    <property type="entry name" value="REC_RssB-like"/>
    <property type="match status" value="1"/>
</dbReference>
<dbReference type="PANTHER" id="PTHR43065:SF42">
    <property type="entry name" value="TWO-COMPONENT SENSOR PPRA"/>
    <property type="match status" value="1"/>
</dbReference>
<dbReference type="PROSITE" id="PS50110">
    <property type="entry name" value="RESPONSE_REGULATORY"/>
    <property type="match status" value="2"/>
</dbReference>
<dbReference type="OrthoDB" id="5409350at2"/>
<dbReference type="SMART" id="SM00388">
    <property type="entry name" value="HisKA"/>
    <property type="match status" value="1"/>
</dbReference>
<dbReference type="AlphaFoldDB" id="C0QLH7"/>
<dbReference type="eggNOG" id="COG0745">
    <property type="taxonomic scope" value="Bacteria"/>
</dbReference>
<dbReference type="SUPFAM" id="SSF47384">
    <property type="entry name" value="Homodimeric domain of signal transducing histidine kinase"/>
    <property type="match status" value="1"/>
</dbReference>
<dbReference type="Pfam" id="PF00072">
    <property type="entry name" value="Response_reg"/>
    <property type="match status" value="2"/>
</dbReference>
<evidence type="ECO:0000313" key="9">
    <source>
        <dbReference type="Proteomes" id="UP000000442"/>
    </source>
</evidence>
<dbReference type="SMART" id="SM00091">
    <property type="entry name" value="PAS"/>
    <property type="match status" value="1"/>
</dbReference>
<accession>C0QLH7</accession>
<dbReference type="InterPro" id="IPR003661">
    <property type="entry name" value="HisK_dim/P_dom"/>
</dbReference>
<evidence type="ECO:0000313" key="8">
    <source>
        <dbReference type="EMBL" id="ACN16281.1"/>
    </source>
</evidence>
<dbReference type="Gene3D" id="1.10.287.130">
    <property type="match status" value="1"/>
</dbReference>
<evidence type="ECO:0000259" key="6">
    <source>
        <dbReference type="PROSITE" id="PS50110"/>
    </source>
</evidence>
<dbReference type="InterPro" id="IPR036890">
    <property type="entry name" value="HATPase_C_sf"/>
</dbReference>
<dbReference type="InterPro" id="IPR049510">
    <property type="entry name" value="RssB-like_REC"/>
</dbReference>
<evidence type="ECO:0000259" key="7">
    <source>
        <dbReference type="PROSITE" id="PS50112"/>
    </source>
</evidence>
<dbReference type="InterPro" id="IPR004358">
    <property type="entry name" value="Sig_transdc_His_kin-like_C"/>
</dbReference>